<evidence type="ECO:0000256" key="4">
    <source>
        <dbReference type="ARBA" id="ARBA00023136"/>
    </source>
</evidence>
<keyword evidence="5" id="KW-0998">Cell outer membrane</keyword>
<gene>
    <name evidence="7" type="ORF">TPR58_03760</name>
</gene>
<proteinExistence type="inferred from homology"/>
<comment type="similarity">
    <text evidence="2">Belongs to the MipA/OmpV family.</text>
</comment>
<feature type="signal peptide" evidence="6">
    <location>
        <begin position="1"/>
        <end position="16"/>
    </location>
</feature>
<organism evidence="7 8">
    <name type="scientific">Sphingomonas rustica</name>
    <dbReference type="NCBI Taxonomy" id="3103142"/>
    <lineage>
        <taxon>Bacteria</taxon>
        <taxon>Pseudomonadati</taxon>
        <taxon>Pseudomonadota</taxon>
        <taxon>Alphaproteobacteria</taxon>
        <taxon>Sphingomonadales</taxon>
        <taxon>Sphingomonadaceae</taxon>
        <taxon>Sphingomonas</taxon>
    </lineage>
</organism>
<accession>A0ABV0B6F8</accession>
<dbReference type="PANTHER" id="PTHR38776:SF1">
    <property type="entry name" value="MLTA-INTERACTING PROTEIN-RELATED"/>
    <property type="match status" value="1"/>
</dbReference>
<dbReference type="EMBL" id="JBDIZK010000002">
    <property type="protein sequence ID" value="MEN3746271.1"/>
    <property type="molecule type" value="Genomic_DNA"/>
</dbReference>
<keyword evidence="8" id="KW-1185">Reference proteome</keyword>
<evidence type="ECO:0000313" key="8">
    <source>
        <dbReference type="Proteomes" id="UP001427805"/>
    </source>
</evidence>
<dbReference type="InterPro" id="IPR010583">
    <property type="entry name" value="MipA"/>
</dbReference>
<comment type="caution">
    <text evidence="7">The sequence shown here is derived from an EMBL/GenBank/DDBJ whole genome shotgun (WGS) entry which is preliminary data.</text>
</comment>
<name>A0ABV0B6F8_9SPHN</name>
<comment type="subcellular location">
    <subcellularLocation>
        <location evidence="1">Cell outer membrane</location>
    </subcellularLocation>
</comment>
<evidence type="ECO:0000256" key="1">
    <source>
        <dbReference type="ARBA" id="ARBA00004442"/>
    </source>
</evidence>
<keyword evidence="4" id="KW-0472">Membrane</keyword>
<dbReference type="PANTHER" id="PTHR38776">
    <property type="entry name" value="MLTA-INTERACTING PROTEIN-RELATED"/>
    <property type="match status" value="1"/>
</dbReference>
<keyword evidence="3 6" id="KW-0732">Signal</keyword>
<reference evidence="7 8" key="1">
    <citation type="submission" date="2024-05" db="EMBL/GenBank/DDBJ databases">
        <title>Sphingomonas sp. HF-S3 16S ribosomal RNA gene Genome sequencing and assembly.</title>
        <authorList>
            <person name="Lee H."/>
        </authorList>
    </citation>
    <scope>NUCLEOTIDE SEQUENCE [LARGE SCALE GENOMIC DNA]</scope>
    <source>
        <strain evidence="7 8">HF-S3</strain>
    </source>
</reference>
<protein>
    <submittedName>
        <fullName evidence="7">MipA/OmpV family protein</fullName>
    </submittedName>
</protein>
<dbReference type="Proteomes" id="UP001427805">
    <property type="component" value="Unassembled WGS sequence"/>
</dbReference>
<feature type="chain" id="PRO_5046474314" evidence="6">
    <location>
        <begin position="17"/>
        <end position="277"/>
    </location>
</feature>
<evidence type="ECO:0000313" key="7">
    <source>
        <dbReference type="EMBL" id="MEN3746271.1"/>
    </source>
</evidence>
<evidence type="ECO:0000256" key="6">
    <source>
        <dbReference type="SAM" id="SignalP"/>
    </source>
</evidence>
<dbReference type="Pfam" id="PF06629">
    <property type="entry name" value="MipA"/>
    <property type="match status" value="1"/>
</dbReference>
<evidence type="ECO:0000256" key="5">
    <source>
        <dbReference type="ARBA" id="ARBA00023237"/>
    </source>
</evidence>
<evidence type="ECO:0000256" key="2">
    <source>
        <dbReference type="ARBA" id="ARBA00005722"/>
    </source>
</evidence>
<sequence>MRIAAMTMLMAAPAYAQDPPLEPPPERARPAGGDGWSVTIGAAPVLTPAWQGSKQVSLSIFPDLRIAYRDVLFASVPEGIGWNAIRADGWRVGPLVKLRFGRNERNGGSPFLITGGSDALLGMGNVKAAGEAGGFAEKTFGPRDRIRLRAELRQGFGGHRGAIADVSATYRARVGRAILSAGPRATAATGDFMQTYFGIDAGQSARTGLDRYDADGGLLSWGVGGTVVRPLDRRSAITLFTSLERLAGPAADSLLIRERGQATQFTLGIGYGFRFGL</sequence>
<evidence type="ECO:0000256" key="3">
    <source>
        <dbReference type="ARBA" id="ARBA00022729"/>
    </source>
</evidence>